<name>A0AAD7NJL2_9AGAR</name>
<comment type="caution">
    <text evidence="2">The sequence shown here is derived from an EMBL/GenBank/DDBJ whole genome shotgun (WGS) entry which is preliminary data.</text>
</comment>
<feature type="region of interest" description="Disordered" evidence="1">
    <location>
        <begin position="203"/>
        <end position="225"/>
    </location>
</feature>
<accession>A0AAD7NJL2</accession>
<reference evidence="2" key="1">
    <citation type="submission" date="2023-03" db="EMBL/GenBank/DDBJ databases">
        <title>Massive genome expansion in bonnet fungi (Mycena s.s.) driven by repeated elements and novel gene families across ecological guilds.</title>
        <authorList>
            <consortium name="Lawrence Berkeley National Laboratory"/>
            <person name="Harder C.B."/>
            <person name="Miyauchi S."/>
            <person name="Viragh M."/>
            <person name="Kuo A."/>
            <person name="Thoen E."/>
            <person name="Andreopoulos B."/>
            <person name="Lu D."/>
            <person name="Skrede I."/>
            <person name="Drula E."/>
            <person name="Henrissat B."/>
            <person name="Morin E."/>
            <person name="Kohler A."/>
            <person name="Barry K."/>
            <person name="LaButti K."/>
            <person name="Morin E."/>
            <person name="Salamov A."/>
            <person name="Lipzen A."/>
            <person name="Mereny Z."/>
            <person name="Hegedus B."/>
            <person name="Baldrian P."/>
            <person name="Stursova M."/>
            <person name="Weitz H."/>
            <person name="Taylor A."/>
            <person name="Grigoriev I.V."/>
            <person name="Nagy L.G."/>
            <person name="Martin F."/>
            <person name="Kauserud H."/>
        </authorList>
    </citation>
    <scope>NUCLEOTIDE SEQUENCE</scope>
    <source>
        <strain evidence="2">CBHHK182m</strain>
    </source>
</reference>
<organism evidence="2 3">
    <name type="scientific">Mycena metata</name>
    <dbReference type="NCBI Taxonomy" id="1033252"/>
    <lineage>
        <taxon>Eukaryota</taxon>
        <taxon>Fungi</taxon>
        <taxon>Dikarya</taxon>
        <taxon>Basidiomycota</taxon>
        <taxon>Agaricomycotina</taxon>
        <taxon>Agaricomycetes</taxon>
        <taxon>Agaricomycetidae</taxon>
        <taxon>Agaricales</taxon>
        <taxon>Marasmiineae</taxon>
        <taxon>Mycenaceae</taxon>
        <taxon>Mycena</taxon>
    </lineage>
</organism>
<evidence type="ECO:0000313" key="2">
    <source>
        <dbReference type="EMBL" id="KAJ7763873.1"/>
    </source>
</evidence>
<feature type="compositionally biased region" description="Polar residues" evidence="1">
    <location>
        <begin position="205"/>
        <end position="221"/>
    </location>
</feature>
<dbReference type="AlphaFoldDB" id="A0AAD7NJL2"/>
<sequence>MTISPPGQRACSSLAFDFLQSNYSRALNSSLYFLSPYHGRISMNVVFHQNDAPWLSFLLEWEDDTGTRSLTYFGFYIPTSFPPFFPILCIDSLIRYSLLDIPSILPALVLASDPNLPFPGNARGGIAVSSFVGINVWRPIFAAGCRPVLRITFVRDGRYTRQNRPRFALGFCVGSGSRAFRLHCPAGEQRRAQSIALFLRGPSRGCTTSSPRRPLPRTQSNHPHERLNPVSAALFRTTEAKGWDDRSHLHFEPSPPVSSLDRVFPLRAPRTVLLHLRTSSLTAFPTTTPDLLDGSPSRFGLSHAFHRFLDTTPRSSAASTCAVGDTEEYARADLHQRSVDTTLRPRRRAAASSAAPTRSWNASSSPSSAYRRRVRGCLGLHSIQVPAGIKRMIDWCTPRPRTSAFTLSSTASWTPRPAPRVSEFRRDSEWNRRIEADLSLAVGGSTIVLLFEKHVMEWVEDLLVHGRASLKILVRGGMGIGTGLRTPKSQAMIF</sequence>
<dbReference type="Proteomes" id="UP001215598">
    <property type="component" value="Unassembled WGS sequence"/>
</dbReference>
<feature type="region of interest" description="Disordered" evidence="1">
    <location>
        <begin position="338"/>
        <end position="366"/>
    </location>
</feature>
<keyword evidence="3" id="KW-1185">Reference proteome</keyword>
<dbReference type="EMBL" id="JARKIB010000029">
    <property type="protein sequence ID" value="KAJ7763873.1"/>
    <property type="molecule type" value="Genomic_DNA"/>
</dbReference>
<gene>
    <name evidence="2" type="ORF">B0H16DRAFT_1718510</name>
</gene>
<feature type="compositionally biased region" description="Low complexity" evidence="1">
    <location>
        <begin position="350"/>
        <end position="366"/>
    </location>
</feature>
<evidence type="ECO:0000313" key="3">
    <source>
        <dbReference type="Proteomes" id="UP001215598"/>
    </source>
</evidence>
<evidence type="ECO:0000256" key="1">
    <source>
        <dbReference type="SAM" id="MobiDB-lite"/>
    </source>
</evidence>
<proteinExistence type="predicted"/>
<protein>
    <submittedName>
        <fullName evidence="2">Uncharacterized protein</fullName>
    </submittedName>
</protein>